<evidence type="ECO:0000313" key="1">
    <source>
        <dbReference type="EMBL" id="GAG04228.1"/>
    </source>
</evidence>
<dbReference type="EMBL" id="BARS01029412">
    <property type="protein sequence ID" value="GAG04228.1"/>
    <property type="molecule type" value="Genomic_DNA"/>
</dbReference>
<dbReference type="PANTHER" id="PTHR30575:SF0">
    <property type="entry name" value="XAA-ARG DIPEPTIDASE"/>
    <property type="match status" value="1"/>
</dbReference>
<organism evidence="1">
    <name type="scientific">marine sediment metagenome</name>
    <dbReference type="NCBI Taxonomy" id="412755"/>
    <lineage>
        <taxon>unclassified sequences</taxon>
        <taxon>metagenomes</taxon>
        <taxon>ecological metagenomes</taxon>
    </lineage>
</organism>
<dbReference type="GO" id="GO:0071713">
    <property type="term" value="F:para-aminobenzoyl-glutamate hydrolase activity"/>
    <property type="evidence" value="ECO:0007669"/>
    <property type="project" value="TreeGrafter"/>
</dbReference>
<evidence type="ECO:0008006" key="2">
    <source>
        <dbReference type="Google" id="ProtNLM"/>
    </source>
</evidence>
<dbReference type="PANTHER" id="PTHR30575">
    <property type="entry name" value="PEPTIDASE M20"/>
    <property type="match status" value="1"/>
</dbReference>
<accession>X0UVA2</accession>
<reference evidence="1" key="1">
    <citation type="journal article" date="2014" name="Front. Microbiol.">
        <title>High frequency of phylogenetically diverse reductive dehalogenase-homologous genes in deep subseafloor sedimentary metagenomes.</title>
        <authorList>
            <person name="Kawai M."/>
            <person name="Futagami T."/>
            <person name="Toyoda A."/>
            <person name="Takaki Y."/>
            <person name="Nishi S."/>
            <person name="Hori S."/>
            <person name="Arai W."/>
            <person name="Tsubouchi T."/>
            <person name="Morono Y."/>
            <person name="Uchiyama I."/>
            <person name="Ito T."/>
            <person name="Fujiyama A."/>
            <person name="Inagaki F."/>
            <person name="Takami H."/>
        </authorList>
    </citation>
    <scope>NUCLEOTIDE SEQUENCE</scope>
    <source>
        <strain evidence="1">Expedition CK06-06</strain>
    </source>
</reference>
<dbReference type="SUPFAM" id="SSF53187">
    <property type="entry name" value="Zn-dependent exopeptidases"/>
    <property type="match status" value="1"/>
</dbReference>
<sequence length="231" mass="24549">MREKAKKALVKKLVARQKHGATKVSDAIADLAEPGFQELESARLLADYLAERGFRMEWPWRHMPSAFKATWGKGRPVIGLLAEYDALPDCGPDAGSWGHGCGHNLLGTAAAAGAVAAKGVLEARKAKGKIVVWGCPAEELLAGKVYMARDGAFRGNDAILGWHPGGNAVNAAGGSALDSLLFEFHGKTAHGAGAHRGRSALDGVMLLDVAANYLREHVPENVRIHMCIRDG</sequence>
<dbReference type="InterPro" id="IPR052030">
    <property type="entry name" value="Peptidase_M20/M20A_hydrolases"/>
</dbReference>
<protein>
    <recommendedName>
        <fullName evidence="2">Peptidase M20 dimerisation domain-containing protein</fullName>
    </recommendedName>
</protein>
<feature type="non-terminal residue" evidence="1">
    <location>
        <position position="231"/>
    </location>
</feature>
<dbReference type="GO" id="GO:0016805">
    <property type="term" value="F:dipeptidase activity"/>
    <property type="evidence" value="ECO:0007669"/>
    <property type="project" value="TreeGrafter"/>
</dbReference>
<comment type="caution">
    <text evidence="1">The sequence shown here is derived from an EMBL/GenBank/DDBJ whole genome shotgun (WGS) entry which is preliminary data.</text>
</comment>
<dbReference type="AlphaFoldDB" id="X0UVA2"/>
<name>X0UVA2_9ZZZZ</name>
<dbReference type="Gene3D" id="3.40.630.10">
    <property type="entry name" value="Zn peptidases"/>
    <property type="match status" value="1"/>
</dbReference>
<gene>
    <name evidence="1" type="ORF">S01H1_45973</name>
</gene>
<dbReference type="GO" id="GO:0005737">
    <property type="term" value="C:cytoplasm"/>
    <property type="evidence" value="ECO:0007669"/>
    <property type="project" value="TreeGrafter"/>
</dbReference>
<proteinExistence type="predicted"/>
<dbReference type="GO" id="GO:0046657">
    <property type="term" value="P:folic acid catabolic process"/>
    <property type="evidence" value="ECO:0007669"/>
    <property type="project" value="TreeGrafter"/>
</dbReference>